<dbReference type="AlphaFoldDB" id="A0A6P6XYA5"/>
<dbReference type="Proteomes" id="UP000515146">
    <property type="component" value="Unplaced"/>
</dbReference>
<accession>A0A6P6XYA5</accession>
<gene>
    <name evidence="3" type="primary">LOC113791365</name>
</gene>
<evidence type="ECO:0000256" key="1">
    <source>
        <dbReference type="SAM" id="SignalP"/>
    </source>
</evidence>
<dbReference type="RefSeq" id="XP_027196934.1">
    <property type="nucleotide sequence ID" value="XM_027341133.1"/>
</dbReference>
<dbReference type="InParanoid" id="A0A6P6XYA5"/>
<reference evidence="3" key="1">
    <citation type="submission" date="2025-08" db="UniProtKB">
        <authorList>
            <consortium name="RefSeq"/>
        </authorList>
    </citation>
    <scope>IDENTIFICATION</scope>
    <source>
        <strain evidence="3">Airmid</strain>
    </source>
</reference>
<evidence type="ECO:0000313" key="2">
    <source>
        <dbReference type="Proteomes" id="UP000515146"/>
    </source>
</evidence>
<feature type="chain" id="PRO_5028385772" evidence="1">
    <location>
        <begin position="24"/>
        <end position="104"/>
    </location>
</feature>
<keyword evidence="1" id="KW-0732">Signal</keyword>
<organism evidence="2 3">
    <name type="scientific">Dermatophagoides pteronyssinus</name>
    <name type="common">European house dust mite</name>
    <dbReference type="NCBI Taxonomy" id="6956"/>
    <lineage>
        <taxon>Eukaryota</taxon>
        <taxon>Metazoa</taxon>
        <taxon>Ecdysozoa</taxon>
        <taxon>Arthropoda</taxon>
        <taxon>Chelicerata</taxon>
        <taxon>Arachnida</taxon>
        <taxon>Acari</taxon>
        <taxon>Acariformes</taxon>
        <taxon>Sarcoptiformes</taxon>
        <taxon>Astigmata</taxon>
        <taxon>Psoroptidia</taxon>
        <taxon>Analgoidea</taxon>
        <taxon>Pyroglyphidae</taxon>
        <taxon>Dermatophagoidinae</taxon>
        <taxon>Dermatophagoides</taxon>
    </lineage>
</organism>
<keyword evidence="2" id="KW-1185">Reference proteome</keyword>
<dbReference type="KEGG" id="dpte:113791365"/>
<feature type="signal peptide" evidence="1">
    <location>
        <begin position="1"/>
        <end position="23"/>
    </location>
</feature>
<evidence type="ECO:0000313" key="3">
    <source>
        <dbReference type="RefSeq" id="XP_027196934.1"/>
    </source>
</evidence>
<sequence>MKSIQILSTIFMMAIILIDSIQSTQNDWEPILRPNLRLTELARLYGMHTKVVNGCIHNNEESESYYVDFCHELEYYLNSGNKYSDFMNYCMEECLQLHSSQRPN</sequence>
<name>A0A6P6XYA5_DERPT</name>
<protein>
    <submittedName>
        <fullName evidence="3">Uncharacterized protein LOC113791365</fullName>
    </submittedName>
</protein>
<proteinExistence type="predicted"/>